<dbReference type="AlphaFoldDB" id="A0A7W9AG11"/>
<keyword evidence="2" id="KW-1185">Reference proteome</keyword>
<sequence>MMAALKMLLGPWRKTATLKRAGGVYISPNWVRTQQRVRLQPSERGDGLVDIQALMRRIEASTLLLYGDRDPTDSHWATDVGAALRHGGTQYVPHSGSFVLQ</sequence>
<name>A0A7W9AG11_9SPHN</name>
<protein>
    <submittedName>
        <fullName evidence="1">Uncharacterized protein</fullName>
    </submittedName>
</protein>
<dbReference type="RefSeq" id="WP_184015785.1">
    <property type="nucleotide sequence ID" value="NZ_JACIJC010000001.1"/>
</dbReference>
<dbReference type="Proteomes" id="UP000549617">
    <property type="component" value="Unassembled WGS sequence"/>
</dbReference>
<organism evidence="1 2">
    <name type="scientific">Sphingobium boeckii</name>
    <dbReference type="NCBI Taxonomy" id="1082345"/>
    <lineage>
        <taxon>Bacteria</taxon>
        <taxon>Pseudomonadati</taxon>
        <taxon>Pseudomonadota</taxon>
        <taxon>Alphaproteobacteria</taxon>
        <taxon>Sphingomonadales</taxon>
        <taxon>Sphingomonadaceae</taxon>
        <taxon>Sphingobium</taxon>
    </lineage>
</organism>
<gene>
    <name evidence="1" type="ORF">FHS49_000988</name>
</gene>
<reference evidence="1 2" key="1">
    <citation type="submission" date="2020-08" db="EMBL/GenBank/DDBJ databases">
        <title>Genomic Encyclopedia of Type Strains, Phase IV (KMG-IV): sequencing the most valuable type-strain genomes for metagenomic binning, comparative biology and taxonomic classification.</title>
        <authorList>
            <person name="Goeker M."/>
        </authorList>
    </citation>
    <scope>NUCLEOTIDE SEQUENCE [LARGE SCALE GENOMIC DNA]</scope>
    <source>
        <strain evidence="1 2">DSM 25079</strain>
    </source>
</reference>
<comment type="caution">
    <text evidence="1">The sequence shown here is derived from an EMBL/GenBank/DDBJ whole genome shotgun (WGS) entry which is preliminary data.</text>
</comment>
<evidence type="ECO:0000313" key="1">
    <source>
        <dbReference type="EMBL" id="MBB5684997.1"/>
    </source>
</evidence>
<dbReference type="EMBL" id="JACIJC010000001">
    <property type="protein sequence ID" value="MBB5684997.1"/>
    <property type="molecule type" value="Genomic_DNA"/>
</dbReference>
<accession>A0A7W9AG11</accession>
<evidence type="ECO:0000313" key="2">
    <source>
        <dbReference type="Proteomes" id="UP000549617"/>
    </source>
</evidence>
<proteinExistence type="predicted"/>